<evidence type="ECO:0000313" key="3">
    <source>
        <dbReference type="Proteomes" id="UP000001623"/>
    </source>
</evidence>
<dbReference type="HOGENOM" id="CLU_1325083_0_0_5"/>
<evidence type="ECO:0000256" key="1">
    <source>
        <dbReference type="SAM" id="MobiDB-lite"/>
    </source>
</evidence>
<gene>
    <name evidence="2" type="ordered locus">Mesop_4383</name>
</gene>
<protein>
    <submittedName>
        <fullName evidence="2">Uncharacterized protein</fullName>
    </submittedName>
</protein>
<dbReference type="KEGG" id="mop:Mesop_4383"/>
<dbReference type="AlphaFoldDB" id="F7YAQ0"/>
<feature type="compositionally biased region" description="Basic residues" evidence="1">
    <location>
        <begin position="143"/>
        <end position="152"/>
    </location>
</feature>
<organism evidence="2 3">
    <name type="scientific">Mesorhizobium opportunistum (strain LMG 24607 / HAMBI 3007 / WSM2075)</name>
    <dbReference type="NCBI Taxonomy" id="536019"/>
    <lineage>
        <taxon>Bacteria</taxon>
        <taxon>Pseudomonadati</taxon>
        <taxon>Pseudomonadota</taxon>
        <taxon>Alphaproteobacteria</taxon>
        <taxon>Hyphomicrobiales</taxon>
        <taxon>Phyllobacteriaceae</taxon>
        <taxon>Mesorhizobium</taxon>
    </lineage>
</organism>
<dbReference type="Proteomes" id="UP000001623">
    <property type="component" value="Chromosome"/>
</dbReference>
<reference evidence="2 3" key="1">
    <citation type="submission" date="2010-10" db="EMBL/GenBank/DDBJ databases">
        <title>Complete sequence of Mesorhizobium opportunistum WSM2075.</title>
        <authorList>
            <consortium name="US DOE Joint Genome Institute"/>
            <person name="Lucas S."/>
            <person name="Copeland A."/>
            <person name="Lapidus A."/>
            <person name="Cheng J.-F."/>
            <person name="Bruce D."/>
            <person name="Goodwin L."/>
            <person name="Pitluck S."/>
            <person name="Chertkov O."/>
            <person name="Misra M."/>
            <person name="Detter J.C."/>
            <person name="Han C."/>
            <person name="Tapia R."/>
            <person name="Land M."/>
            <person name="Hauser L."/>
            <person name="Kyrpides N."/>
            <person name="Ovchinnikova G."/>
            <person name="Mavrommatis K.M."/>
            <person name="Tiwari R.P."/>
            <person name="Howieson J.G."/>
            <person name="O'Hara G.W."/>
            <person name="Nandasena K.G."/>
            <person name="Woyke T."/>
        </authorList>
    </citation>
    <scope>NUCLEOTIDE SEQUENCE [LARGE SCALE GENOMIC DNA]</scope>
    <source>
        <strain evidence="3">LMG 24607 / HAMBI 3007 / WSM2075</strain>
    </source>
</reference>
<evidence type="ECO:0000313" key="2">
    <source>
        <dbReference type="EMBL" id="AEH88810.1"/>
    </source>
</evidence>
<sequence>MSVLPPQDRSLETFFLPSGIDRGAGAFSRGYQNCRSIGAIAVAAFQRIGYALAKELRSISREVETNVASFGVNEFNKDPGIGLSGLIQDVLDDKIDCLVQLFGPKCFAIPPVLQAASREAQVCFDDCVRSTRQEPASRTLRPLTRHSQRHGRSTGSRLFNPHPVWFSTHHPRSRFARREMLRVFFREEHPYLSSVNLIFCDCRSKSN</sequence>
<feature type="region of interest" description="Disordered" evidence="1">
    <location>
        <begin position="135"/>
        <end position="156"/>
    </location>
</feature>
<accession>F7YAQ0</accession>
<proteinExistence type="predicted"/>
<dbReference type="EMBL" id="CP002279">
    <property type="protein sequence ID" value="AEH88810.1"/>
    <property type="molecule type" value="Genomic_DNA"/>
</dbReference>
<name>F7YAQ0_MESOW</name>